<proteinExistence type="predicted"/>
<gene>
    <name evidence="1" type="ORF">SAMN05216258_11065</name>
</gene>
<accession>A0A1I3LJS0</accession>
<evidence type="ECO:0008006" key="3">
    <source>
        <dbReference type="Google" id="ProtNLM"/>
    </source>
</evidence>
<evidence type="ECO:0000313" key="1">
    <source>
        <dbReference type="EMBL" id="SFI84998.1"/>
    </source>
</evidence>
<dbReference type="AlphaFoldDB" id="A0A1I3LJS0"/>
<dbReference type="STRING" id="1114924.SAMN05216258_11065"/>
<dbReference type="Proteomes" id="UP000199377">
    <property type="component" value="Unassembled WGS sequence"/>
</dbReference>
<organism evidence="1 2">
    <name type="scientific">Albimonas pacifica</name>
    <dbReference type="NCBI Taxonomy" id="1114924"/>
    <lineage>
        <taxon>Bacteria</taxon>
        <taxon>Pseudomonadati</taxon>
        <taxon>Pseudomonadota</taxon>
        <taxon>Alphaproteobacteria</taxon>
        <taxon>Rhodobacterales</taxon>
        <taxon>Paracoccaceae</taxon>
        <taxon>Albimonas</taxon>
    </lineage>
</organism>
<protein>
    <recommendedName>
        <fullName evidence="3">Restriction alleviation protein Lar</fullName>
    </recommendedName>
</protein>
<name>A0A1I3LJS0_9RHOB</name>
<reference evidence="1 2" key="1">
    <citation type="submission" date="2016-10" db="EMBL/GenBank/DDBJ databases">
        <authorList>
            <person name="de Groot N.N."/>
        </authorList>
    </citation>
    <scope>NUCLEOTIDE SEQUENCE [LARGE SCALE GENOMIC DNA]</scope>
    <source>
        <strain evidence="1 2">CGMCC 1.11030</strain>
    </source>
</reference>
<dbReference type="EMBL" id="FOQH01000010">
    <property type="protein sequence ID" value="SFI84998.1"/>
    <property type="molecule type" value="Genomic_DNA"/>
</dbReference>
<evidence type="ECO:0000313" key="2">
    <source>
        <dbReference type="Proteomes" id="UP000199377"/>
    </source>
</evidence>
<sequence length="128" mass="14624">MLEMMDLKQCPFCGADAEMRWVLDDVGVHNGHGGKAIRVSCSREGECPSPSWQEVCNEHEDDAACLHSVARFWNTRADDWEPLELLRLRVALVRAESELRVTRIERDRAQKACEQIAETIDREREGEG</sequence>
<keyword evidence="2" id="KW-1185">Reference proteome</keyword>